<protein>
    <submittedName>
        <fullName evidence="1">Uncharacterized protein</fullName>
    </submittedName>
</protein>
<comment type="caution">
    <text evidence="1">The sequence shown here is derived from an EMBL/GenBank/DDBJ whole genome shotgun (WGS) entry which is preliminary data.</text>
</comment>
<dbReference type="EMBL" id="VSRR010020212">
    <property type="protein sequence ID" value="MPC62918.1"/>
    <property type="molecule type" value="Genomic_DNA"/>
</dbReference>
<proteinExistence type="predicted"/>
<name>A0A5B7H159_PORTR</name>
<gene>
    <name evidence="1" type="ORF">E2C01_057009</name>
</gene>
<reference evidence="1 2" key="1">
    <citation type="submission" date="2019-05" db="EMBL/GenBank/DDBJ databases">
        <title>Another draft genome of Portunus trituberculatus and its Hox gene families provides insights of decapod evolution.</title>
        <authorList>
            <person name="Jeong J.-H."/>
            <person name="Song I."/>
            <person name="Kim S."/>
            <person name="Choi T."/>
            <person name="Kim D."/>
            <person name="Ryu S."/>
            <person name="Kim W."/>
        </authorList>
    </citation>
    <scope>NUCLEOTIDE SEQUENCE [LARGE SCALE GENOMIC DNA]</scope>
    <source>
        <tissue evidence="1">Muscle</tissue>
    </source>
</reference>
<dbReference type="Proteomes" id="UP000324222">
    <property type="component" value="Unassembled WGS sequence"/>
</dbReference>
<sequence>MTNRPDHLSPGGCGIKATGVRYGRSSRRSVCGWVSVREVQSWWSFGKDEVADWLILVTPGEGGSGEVLWRVVGARLSGERRMFGANGRVAEHVHR</sequence>
<evidence type="ECO:0000313" key="1">
    <source>
        <dbReference type="EMBL" id="MPC62918.1"/>
    </source>
</evidence>
<evidence type="ECO:0000313" key="2">
    <source>
        <dbReference type="Proteomes" id="UP000324222"/>
    </source>
</evidence>
<accession>A0A5B7H159</accession>
<dbReference type="AlphaFoldDB" id="A0A5B7H159"/>
<keyword evidence="2" id="KW-1185">Reference proteome</keyword>
<organism evidence="1 2">
    <name type="scientific">Portunus trituberculatus</name>
    <name type="common">Swimming crab</name>
    <name type="synonym">Neptunus trituberculatus</name>
    <dbReference type="NCBI Taxonomy" id="210409"/>
    <lineage>
        <taxon>Eukaryota</taxon>
        <taxon>Metazoa</taxon>
        <taxon>Ecdysozoa</taxon>
        <taxon>Arthropoda</taxon>
        <taxon>Crustacea</taxon>
        <taxon>Multicrustacea</taxon>
        <taxon>Malacostraca</taxon>
        <taxon>Eumalacostraca</taxon>
        <taxon>Eucarida</taxon>
        <taxon>Decapoda</taxon>
        <taxon>Pleocyemata</taxon>
        <taxon>Brachyura</taxon>
        <taxon>Eubrachyura</taxon>
        <taxon>Portunoidea</taxon>
        <taxon>Portunidae</taxon>
        <taxon>Portuninae</taxon>
        <taxon>Portunus</taxon>
    </lineage>
</organism>